<feature type="transmembrane region" description="Helical" evidence="5">
    <location>
        <begin position="141"/>
        <end position="165"/>
    </location>
</feature>
<feature type="transmembrane region" description="Helical" evidence="5">
    <location>
        <begin position="96"/>
        <end position="121"/>
    </location>
</feature>
<feature type="transmembrane region" description="Helical" evidence="5">
    <location>
        <begin position="177"/>
        <end position="197"/>
    </location>
</feature>
<feature type="transmembrane region" description="Helical" evidence="5">
    <location>
        <begin position="68"/>
        <end position="90"/>
    </location>
</feature>
<dbReference type="GO" id="GO:0005886">
    <property type="term" value="C:plasma membrane"/>
    <property type="evidence" value="ECO:0007669"/>
    <property type="project" value="TreeGrafter"/>
</dbReference>
<dbReference type="EMBL" id="JOWA01000099">
    <property type="protein sequence ID" value="KEZ42560.1"/>
    <property type="molecule type" value="Genomic_DNA"/>
</dbReference>
<dbReference type="GeneID" id="27724862"/>
<evidence type="ECO:0000313" key="6">
    <source>
        <dbReference type="EMBL" id="KEZ42560.1"/>
    </source>
</evidence>
<keyword evidence="2 5" id="KW-0812">Transmembrane</keyword>
<dbReference type="InterPro" id="IPR007568">
    <property type="entry name" value="RTA1"/>
</dbReference>
<proteinExistence type="predicted"/>
<dbReference type="Proteomes" id="UP000028545">
    <property type="component" value="Unassembled WGS sequence"/>
</dbReference>
<evidence type="ECO:0000256" key="2">
    <source>
        <dbReference type="ARBA" id="ARBA00022692"/>
    </source>
</evidence>
<feature type="transmembrane region" description="Helical" evidence="5">
    <location>
        <begin position="41"/>
        <end position="61"/>
    </location>
</feature>
<evidence type="ECO:0008006" key="8">
    <source>
        <dbReference type="Google" id="ProtNLM"/>
    </source>
</evidence>
<keyword evidence="3 5" id="KW-1133">Transmembrane helix</keyword>
<sequence>MADSSPPPGLPPYIIVFGPSANCTLDLCPLEYSVYRYRPSLPANIVFIVLYALALLVHAYLGFRWKQIWFMVCVILGCLVEIVGYIGRIIMHGNPFLFAGFMTQIVFITSGPIFYTAAIYITLSKAISHFSPSLSRFPPRLYYWIFIPADVICLVLQAAGGALSTVSSGSNQTGIDLAFAGLILQVIVIFIFCFLFADHMIRFFRQSSPSSSKGGAGHIEASANIRPQRMNIFLGGLAASILLILARCVFRCYELREGYSGETMSEEGLFIGLEGVLIVVAVFALCFGHPGLVFDKNQGAVVEGVVEREKADHSSSSIAGNQA</sequence>
<organism evidence="6 7">
    <name type="scientific">Pseudallescheria apiosperma</name>
    <name type="common">Scedosporium apiospermum</name>
    <dbReference type="NCBI Taxonomy" id="563466"/>
    <lineage>
        <taxon>Eukaryota</taxon>
        <taxon>Fungi</taxon>
        <taxon>Dikarya</taxon>
        <taxon>Ascomycota</taxon>
        <taxon>Pezizomycotina</taxon>
        <taxon>Sordariomycetes</taxon>
        <taxon>Hypocreomycetidae</taxon>
        <taxon>Microascales</taxon>
        <taxon>Microascaceae</taxon>
        <taxon>Scedosporium</taxon>
    </lineage>
</organism>
<feature type="transmembrane region" description="Helical" evidence="5">
    <location>
        <begin position="232"/>
        <end position="250"/>
    </location>
</feature>
<evidence type="ECO:0000256" key="1">
    <source>
        <dbReference type="ARBA" id="ARBA00004141"/>
    </source>
</evidence>
<evidence type="ECO:0000256" key="3">
    <source>
        <dbReference type="ARBA" id="ARBA00022989"/>
    </source>
</evidence>
<accession>A0A084G5E8</accession>
<dbReference type="AlphaFoldDB" id="A0A084G5E8"/>
<dbReference type="PANTHER" id="PTHR31465">
    <property type="entry name" value="PROTEIN RTA1-RELATED"/>
    <property type="match status" value="1"/>
</dbReference>
<dbReference type="Pfam" id="PF04479">
    <property type="entry name" value="RTA1"/>
    <property type="match status" value="1"/>
</dbReference>
<evidence type="ECO:0000256" key="4">
    <source>
        <dbReference type="ARBA" id="ARBA00023136"/>
    </source>
</evidence>
<dbReference type="RefSeq" id="XP_016642359.1">
    <property type="nucleotide sequence ID" value="XM_016788043.1"/>
</dbReference>
<keyword evidence="4 5" id="KW-0472">Membrane</keyword>
<evidence type="ECO:0000256" key="5">
    <source>
        <dbReference type="SAM" id="Phobius"/>
    </source>
</evidence>
<dbReference type="VEuPathDB" id="FungiDB:SAPIO_CDS5790"/>
<dbReference type="HOGENOM" id="CLU_033465_6_1_1"/>
<dbReference type="OrthoDB" id="4521223at2759"/>
<gene>
    <name evidence="6" type="ORF">SAPIO_CDS5790</name>
</gene>
<dbReference type="KEGG" id="sapo:SAPIO_CDS5790"/>
<dbReference type="PANTHER" id="PTHR31465:SF9">
    <property type="entry name" value="SPHINGOID LONG-CHAIN BASE TRANSPORTER RSB1"/>
    <property type="match status" value="1"/>
</dbReference>
<dbReference type="OMA" id="GIRWRQW"/>
<reference evidence="6 7" key="1">
    <citation type="journal article" date="2014" name="Genome Announc.">
        <title>Draft genome sequence of the pathogenic fungus Scedosporium apiospermum.</title>
        <authorList>
            <person name="Vandeputte P."/>
            <person name="Ghamrawi S."/>
            <person name="Rechenmann M."/>
            <person name="Iltis A."/>
            <person name="Giraud S."/>
            <person name="Fleury M."/>
            <person name="Thornton C."/>
            <person name="Delhaes L."/>
            <person name="Meyer W."/>
            <person name="Papon N."/>
            <person name="Bouchara J.P."/>
        </authorList>
    </citation>
    <scope>NUCLEOTIDE SEQUENCE [LARGE SCALE GENOMIC DNA]</scope>
    <source>
        <strain evidence="6 7">IHEM 14462</strain>
    </source>
</reference>
<protein>
    <recommendedName>
        <fullName evidence="8">Sphingoid long-chain base transporter RSB1</fullName>
    </recommendedName>
</protein>
<feature type="transmembrane region" description="Helical" evidence="5">
    <location>
        <begin position="270"/>
        <end position="288"/>
    </location>
</feature>
<comment type="caution">
    <text evidence="6">The sequence shown here is derived from an EMBL/GenBank/DDBJ whole genome shotgun (WGS) entry which is preliminary data.</text>
</comment>
<evidence type="ECO:0000313" key="7">
    <source>
        <dbReference type="Proteomes" id="UP000028545"/>
    </source>
</evidence>
<comment type="subcellular location">
    <subcellularLocation>
        <location evidence="1">Membrane</location>
        <topology evidence="1">Multi-pass membrane protein</topology>
    </subcellularLocation>
</comment>
<name>A0A084G5E8_PSEDA</name>
<keyword evidence="7" id="KW-1185">Reference proteome</keyword>
<dbReference type="GO" id="GO:0000324">
    <property type="term" value="C:fungal-type vacuole"/>
    <property type="evidence" value="ECO:0007669"/>
    <property type="project" value="TreeGrafter"/>
</dbReference>